<dbReference type="EMBL" id="PDLN01000020">
    <property type="protein sequence ID" value="RDW59120.1"/>
    <property type="molecule type" value="Genomic_DNA"/>
</dbReference>
<proteinExistence type="predicted"/>
<feature type="domain" description="Heterokaryon incompatibility" evidence="1">
    <location>
        <begin position="41"/>
        <end position="222"/>
    </location>
</feature>
<dbReference type="Proteomes" id="UP000256328">
    <property type="component" value="Unassembled WGS sequence"/>
</dbReference>
<dbReference type="PANTHER" id="PTHR24148">
    <property type="entry name" value="ANKYRIN REPEAT DOMAIN-CONTAINING PROTEIN 39 HOMOLOG-RELATED"/>
    <property type="match status" value="1"/>
</dbReference>
<dbReference type="AlphaFoldDB" id="A0A3D8QBU8"/>
<protein>
    <recommendedName>
        <fullName evidence="1">Heterokaryon incompatibility domain-containing protein</fullName>
    </recommendedName>
</protein>
<keyword evidence="3" id="KW-1185">Reference proteome</keyword>
<gene>
    <name evidence="2" type="ORF">BP5796_12044</name>
</gene>
<accession>A0A3D8QBU8</accession>
<evidence type="ECO:0000259" key="1">
    <source>
        <dbReference type="Pfam" id="PF06985"/>
    </source>
</evidence>
<dbReference type="InterPro" id="IPR052895">
    <property type="entry name" value="HetReg/Transcr_Mod"/>
</dbReference>
<evidence type="ECO:0000313" key="3">
    <source>
        <dbReference type="Proteomes" id="UP000256328"/>
    </source>
</evidence>
<comment type="caution">
    <text evidence="2">The sequence shown here is derived from an EMBL/GenBank/DDBJ whole genome shotgun (WGS) entry which is preliminary data.</text>
</comment>
<evidence type="ECO:0000313" key="2">
    <source>
        <dbReference type="EMBL" id="RDW59120.1"/>
    </source>
</evidence>
<name>A0A3D8QBU8_9HELO</name>
<dbReference type="OrthoDB" id="3564371at2759"/>
<reference evidence="2 3" key="1">
    <citation type="journal article" date="2018" name="IMA Fungus">
        <title>IMA Genome-F 9: Draft genome sequence of Annulohypoxylon stygium, Aspergillus mulundensis, Berkeleyomyces basicola (syn. Thielaviopsis basicola), Ceratocystis smalleyi, two Cercospora beticola strains, Coleophoma cylindrospora, Fusarium fracticaudum, Phialophora cf. hyalina, and Morchella septimelata.</title>
        <authorList>
            <person name="Wingfield B.D."/>
            <person name="Bills G.F."/>
            <person name="Dong Y."/>
            <person name="Huang W."/>
            <person name="Nel W.J."/>
            <person name="Swalarsk-Parry B.S."/>
            <person name="Vaghefi N."/>
            <person name="Wilken P.M."/>
            <person name="An Z."/>
            <person name="de Beer Z.W."/>
            <person name="De Vos L."/>
            <person name="Chen L."/>
            <person name="Duong T.A."/>
            <person name="Gao Y."/>
            <person name="Hammerbacher A."/>
            <person name="Kikkert J.R."/>
            <person name="Li Y."/>
            <person name="Li H."/>
            <person name="Li K."/>
            <person name="Li Q."/>
            <person name="Liu X."/>
            <person name="Ma X."/>
            <person name="Naidoo K."/>
            <person name="Pethybridge S.J."/>
            <person name="Sun J."/>
            <person name="Steenkamp E.T."/>
            <person name="van der Nest M.A."/>
            <person name="van Wyk S."/>
            <person name="Wingfield M.J."/>
            <person name="Xiong C."/>
            <person name="Yue Q."/>
            <person name="Zhang X."/>
        </authorList>
    </citation>
    <scope>NUCLEOTIDE SEQUENCE [LARGE SCALE GENOMIC DNA]</scope>
    <source>
        <strain evidence="2 3">BP5796</strain>
    </source>
</reference>
<dbReference type="Pfam" id="PF06985">
    <property type="entry name" value="HET"/>
    <property type="match status" value="1"/>
</dbReference>
<dbReference type="PANTHER" id="PTHR24148:SF64">
    <property type="entry name" value="HETEROKARYON INCOMPATIBILITY DOMAIN-CONTAINING PROTEIN"/>
    <property type="match status" value="1"/>
</dbReference>
<dbReference type="InterPro" id="IPR010730">
    <property type="entry name" value="HET"/>
</dbReference>
<organism evidence="2 3">
    <name type="scientific">Coleophoma crateriformis</name>
    <dbReference type="NCBI Taxonomy" id="565419"/>
    <lineage>
        <taxon>Eukaryota</taxon>
        <taxon>Fungi</taxon>
        <taxon>Dikarya</taxon>
        <taxon>Ascomycota</taxon>
        <taxon>Pezizomycotina</taxon>
        <taxon>Leotiomycetes</taxon>
        <taxon>Helotiales</taxon>
        <taxon>Dermateaceae</taxon>
        <taxon>Coleophoma</taxon>
    </lineage>
</organism>
<sequence length="388" mass="44437">MSPPDDDPRGDWPQRLLHVPTMTSFEWQPGNRYGSYRCPQYNALSYTWGRWKLDDEVMTDIKAIEVSGVPWLLPRIDPTEHFTAEAFFQVIQKAIEPVPILLFDENQAALKGRYIDNMTTNVEFLWVDVACIDQDFPAWAMREIGRQIKIFHGACRTFIWLNHSTALDLERAMTCILELKELTAQRHHRHESQPTTWHATGIERIVRFLKEPWLSSLWTLQEAFLCPGALLMSQEGAFVSGKALGRKDPIRLSNICHWCKDIYHYCAIGEVSSRLQTTSLLSEIERSGLLELADDNPLALYIMAQKRNVSKEVDHIYGIMQIFDLQLGSSAPGAHVNYLPSLEELEQEFGVALLLKYPILSQLHVHTVNSELGKGWLVSRTSEIPHLN</sequence>